<proteinExistence type="predicted"/>
<protein>
    <submittedName>
        <fullName evidence="1">Uncharacterized protein</fullName>
    </submittedName>
</protein>
<name>A0A0A9HTA1_ARUDO</name>
<sequence length="47" mass="5262">MYASVILNDVLMHTEEITLGLMSNAMLNSDLKIKSPDDRVAIHFNAE</sequence>
<organism evidence="1">
    <name type="scientific">Arundo donax</name>
    <name type="common">Giant reed</name>
    <name type="synonym">Donax arundinaceus</name>
    <dbReference type="NCBI Taxonomy" id="35708"/>
    <lineage>
        <taxon>Eukaryota</taxon>
        <taxon>Viridiplantae</taxon>
        <taxon>Streptophyta</taxon>
        <taxon>Embryophyta</taxon>
        <taxon>Tracheophyta</taxon>
        <taxon>Spermatophyta</taxon>
        <taxon>Magnoliopsida</taxon>
        <taxon>Liliopsida</taxon>
        <taxon>Poales</taxon>
        <taxon>Poaceae</taxon>
        <taxon>PACMAD clade</taxon>
        <taxon>Arundinoideae</taxon>
        <taxon>Arundineae</taxon>
        <taxon>Arundo</taxon>
    </lineage>
</organism>
<evidence type="ECO:0000313" key="1">
    <source>
        <dbReference type="EMBL" id="JAE36103.1"/>
    </source>
</evidence>
<accession>A0A0A9HTA1</accession>
<reference evidence="1" key="2">
    <citation type="journal article" date="2015" name="Data Brief">
        <title>Shoot transcriptome of the giant reed, Arundo donax.</title>
        <authorList>
            <person name="Barrero R.A."/>
            <person name="Guerrero F.D."/>
            <person name="Moolhuijzen P."/>
            <person name="Goolsby J.A."/>
            <person name="Tidwell J."/>
            <person name="Bellgard S.E."/>
            <person name="Bellgard M.I."/>
        </authorList>
    </citation>
    <scope>NUCLEOTIDE SEQUENCE</scope>
    <source>
        <tissue evidence="1">Shoot tissue taken approximately 20 cm above the soil surface</tissue>
    </source>
</reference>
<reference evidence="1" key="1">
    <citation type="submission" date="2014-09" db="EMBL/GenBank/DDBJ databases">
        <authorList>
            <person name="Magalhaes I.L.F."/>
            <person name="Oliveira U."/>
            <person name="Santos F.R."/>
            <person name="Vidigal T.H.D.A."/>
            <person name="Brescovit A.D."/>
            <person name="Santos A.J."/>
        </authorList>
    </citation>
    <scope>NUCLEOTIDE SEQUENCE</scope>
    <source>
        <tissue evidence="1">Shoot tissue taken approximately 20 cm above the soil surface</tissue>
    </source>
</reference>
<dbReference type="EMBL" id="GBRH01161793">
    <property type="protein sequence ID" value="JAE36103.1"/>
    <property type="molecule type" value="Transcribed_RNA"/>
</dbReference>
<dbReference type="AlphaFoldDB" id="A0A0A9HTA1"/>